<protein>
    <recommendedName>
        <fullName evidence="2">Acyltransferase 3 domain-containing protein</fullName>
    </recommendedName>
</protein>
<dbReference type="GO" id="GO:0016020">
    <property type="term" value="C:membrane"/>
    <property type="evidence" value="ECO:0007669"/>
    <property type="project" value="TreeGrafter"/>
</dbReference>
<dbReference type="PANTHER" id="PTHR23028:SF53">
    <property type="entry name" value="ACYL_TRANSF_3 DOMAIN-CONTAINING PROTEIN"/>
    <property type="match status" value="1"/>
</dbReference>
<dbReference type="Pfam" id="PF01757">
    <property type="entry name" value="Acyl_transf_3"/>
    <property type="match status" value="1"/>
</dbReference>
<dbReference type="PANTHER" id="PTHR23028">
    <property type="entry name" value="ACETYLTRANSFERASE"/>
    <property type="match status" value="1"/>
</dbReference>
<name>A0A2G3DYJ9_9FIRM</name>
<feature type="transmembrane region" description="Helical" evidence="1">
    <location>
        <begin position="320"/>
        <end position="341"/>
    </location>
</feature>
<feature type="transmembrane region" description="Helical" evidence="1">
    <location>
        <begin position="153"/>
        <end position="173"/>
    </location>
</feature>
<dbReference type="Proteomes" id="UP000225889">
    <property type="component" value="Unassembled WGS sequence"/>
</dbReference>
<dbReference type="EMBL" id="PDYF01000007">
    <property type="protein sequence ID" value="PHU36122.1"/>
    <property type="molecule type" value="Genomic_DNA"/>
</dbReference>
<keyword evidence="1" id="KW-1133">Transmembrane helix</keyword>
<comment type="caution">
    <text evidence="3">The sequence shown here is derived from an EMBL/GenBank/DDBJ whole genome shotgun (WGS) entry which is preliminary data.</text>
</comment>
<sequence length="355" mass="39862">MNQSKSNSIQGLRFWAIGLIVASHCGFLSQGGLGNCIFFAMSGFFACQPFADEDYEYGYFSPANFIKYYIKRILRIMPVAWLVMAFAAWGLRYLDFRDFTTENSLLLNMLFLNSKGHLWFLQQEVFFYILAPFMILIIGLVKKILSVVIKKGALNLVIFILLTVCVFLSYKYVPMTGILLKGNGAATVPMLWLFLIGMSFAYLYKVLKSDIRASKSIASLFSVVGSMFVVTCLILTIVTSEEILSGIDAKYAGFYVGWEHQIICAYLAAAVMVTLALLPKSSLVNRFLGNSAFTALGNASFSLYLIHFFLIGYFAELSVYSRLLVVGVLSIAMALMLYNYVEKPIMAASKKWFRK</sequence>
<feature type="transmembrane region" description="Helical" evidence="1">
    <location>
        <begin position="125"/>
        <end position="141"/>
    </location>
</feature>
<reference evidence="3 4" key="2">
    <citation type="submission" date="2017-10" db="EMBL/GenBank/DDBJ databases">
        <authorList>
            <person name="Banno H."/>
            <person name="Chua N.-H."/>
        </authorList>
    </citation>
    <scope>NUCLEOTIDE SEQUENCE [LARGE SCALE GENOMIC DNA]</scope>
    <source>
        <strain evidence="3 4">JK626</strain>
    </source>
</reference>
<dbReference type="InterPro" id="IPR002656">
    <property type="entry name" value="Acyl_transf_3_dom"/>
</dbReference>
<proteinExistence type="predicted"/>
<keyword evidence="1" id="KW-0812">Transmembrane</keyword>
<keyword evidence="1" id="KW-0472">Membrane</keyword>
<feature type="transmembrane region" description="Helical" evidence="1">
    <location>
        <begin position="73"/>
        <end position="91"/>
    </location>
</feature>
<reference evidence="3 4" key="1">
    <citation type="submission" date="2017-10" db="EMBL/GenBank/DDBJ databases">
        <title>Resolving the taxonomy of Roseburia spp., Eubacterium rectale and Agathobacter spp. through phylogenomic analysis.</title>
        <authorList>
            <person name="Sheridan P.O."/>
            <person name="Walker A.W."/>
            <person name="Duncan S.H."/>
            <person name="Scott K.P."/>
            <person name="Toole P.W.O."/>
            <person name="Luis P."/>
            <person name="Flint H.J."/>
        </authorList>
    </citation>
    <scope>NUCLEOTIDE SEQUENCE [LARGE SCALE GENOMIC DNA]</scope>
    <source>
        <strain evidence="3 4">JK626</strain>
    </source>
</reference>
<dbReference type="InterPro" id="IPR050879">
    <property type="entry name" value="Acyltransferase_3"/>
</dbReference>
<evidence type="ECO:0000313" key="4">
    <source>
        <dbReference type="Proteomes" id="UP000225889"/>
    </source>
</evidence>
<accession>A0A2G3DYJ9</accession>
<feature type="transmembrane region" description="Helical" evidence="1">
    <location>
        <begin position="258"/>
        <end position="278"/>
    </location>
</feature>
<feature type="domain" description="Acyltransferase 3" evidence="2">
    <location>
        <begin position="8"/>
        <end position="334"/>
    </location>
</feature>
<feature type="transmembrane region" description="Helical" evidence="1">
    <location>
        <begin position="216"/>
        <end position="238"/>
    </location>
</feature>
<gene>
    <name evidence="3" type="ORF">CSX01_02490</name>
</gene>
<evidence type="ECO:0000313" key="3">
    <source>
        <dbReference type="EMBL" id="PHU36122.1"/>
    </source>
</evidence>
<feature type="transmembrane region" description="Helical" evidence="1">
    <location>
        <begin position="290"/>
        <end position="314"/>
    </location>
</feature>
<feature type="transmembrane region" description="Helical" evidence="1">
    <location>
        <begin position="185"/>
        <end position="204"/>
    </location>
</feature>
<dbReference type="GO" id="GO:0016747">
    <property type="term" value="F:acyltransferase activity, transferring groups other than amino-acyl groups"/>
    <property type="evidence" value="ECO:0007669"/>
    <property type="project" value="InterPro"/>
</dbReference>
<dbReference type="RefSeq" id="WP_099391315.1">
    <property type="nucleotide sequence ID" value="NZ_PDYF01000007.1"/>
</dbReference>
<dbReference type="GO" id="GO:0009103">
    <property type="term" value="P:lipopolysaccharide biosynthetic process"/>
    <property type="evidence" value="ECO:0007669"/>
    <property type="project" value="TreeGrafter"/>
</dbReference>
<evidence type="ECO:0000259" key="2">
    <source>
        <dbReference type="Pfam" id="PF01757"/>
    </source>
</evidence>
<organism evidence="3 4">
    <name type="scientific">Pseudobutyrivibrio ruminis</name>
    <dbReference type="NCBI Taxonomy" id="46206"/>
    <lineage>
        <taxon>Bacteria</taxon>
        <taxon>Bacillati</taxon>
        <taxon>Bacillota</taxon>
        <taxon>Clostridia</taxon>
        <taxon>Lachnospirales</taxon>
        <taxon>Lachnospiraceae</taxon>
        <taxon>Pseudobutyrivibrio</taxon>
    </lineage>
</organism>
<dbReference type="AlphaFoldDB" id="A0A2G3DYJ9"/>
<evidence type="ECO:0000256" key="1">
    <source>
        <dbReference type="SAM" id="Phobius"/>
    </source>
</evidence>